<keyword evidence="11" id="KW-0393">Immunoglobulin domain</keyword>
<dbReference type="InterPro" id="IPR036179">
    <property type="entry name" value="Ig-like_dom_sf"/>
</dbReference>
<feature type="chain" id="PRO_5004590377" description="Down syndrome cell adhesion molecule-like protein Dscam2" evidence="14">
    <location>
        <begin position="27"/>
        <end position="2019"/>
    </location>
</feature>
<evidence type="ECO:0000256" key="14">
    <source>
        <dbReference type="SAM" id="SignalP"/>
    </source>
</evidence>
<feature type="domain" description="Fibronectin type-III" evidence="16">
    <location>
        <begin position="1234"/>
        <end position="1330"/>
    </location>
</feature>
<feature type="domain" description="Fibronectin type-III" evidence="16">
    <location>
        <begin position="1334"/>
        <end position="1429"/>
    </location>
</feature>
<dbReference type="FunFam" id="2.60.40.10:FF:000032">
    <property type="entry name" value="palladin isoform X1"/>
    <property type="match status" value="1"/>
</dbReference>
<dbReference type="InterPro" id="IPR036116">
    <property type="entry name" value="FN3_sf"/>
</dbReference>
<dbReference type="FunFam" id="2.60.40.10:FF:000017">
    <property type="entry name" value="Down syndrome cell adhesion molecule b"/>
    <property type="match status" value="1"/>
</dbReference>
<keyword evidence="7 13" id="KW-1133">Transmembrane helix</keyword>
<keyword evidence="2" id="KW-1003">Cell membrane</keyword>
<feature type="domain" description="Ig-like" evidence="15">
    <location>
        <begin position="530"/>
        <end position="616"/>
    </location>
</feature>
<feature type="signal peptide" evidence="14">
    <location>
        <begin position="1"/>
        <end position="26"/>
    </location>
</feature>
<feature type="transmembrane region" description="Helical" evidence="13">
    <location>
        <begin position="1732"/>
        <end position="1753"/>
    </location>
</feature>
<keyword evidence="8 13" id="KW-0472">Membrane</keyword>
<evidence type="ECO:0000256" key="11">
    <source>
        <dbReference type="ARBA" id="ARBA00023319"/>
    </source>
</evidence>
<dbReference type="InterPro" id="IPR056754">
    <property type="entry name" value="DSCAM/DSCAML_C"/>
</dbReference>
<feature type="domain" description="Fibronectin type-III" evidence="16">
    <location>
        <begin position="1521"/>
        <end position="1614"/>
    </location>
</feature>
<dbReference type="CDD" id="cd00096">
    <property type="entry name" value="Ig"/>
    <property type="match status" value="2"/>
</dbReference>
<feature type="domain" description="Fibronectin type-III" evidence="16">
    <location>
        <begin position="1128"/>
        <end position="1229"/>
    </location>
</feature>
<dbReference type="PhylomeDB" id="T1J817"/>
<evidence type="ECO:0000256" key="9">
    <source>
        <dbReference type="ARBA" id="ARBA00023157"/>
    </source>
</evidence>
<evidence type="ECO:0000256" key="7">
    <source>
        <dbReference type="ARBA" id="ARBA00022989"/>
    </source>
</evidence>
<feature type="domain" description="Ig-like" evidence="15">
    <location>
        <begin position="151"/>
        <end position="232"/>
    </location>
</feature>
<dbReference type="GO" id="GO:0030154">
    <property type="term" value="P:cell differentiation"/>
    <property type="evidence" value="ECO:0007669"/>
    <property type="project" value="UniProtKB-ARBA"/>
</dbReference>
<dbReference type="EnsemblMetazoa" id="SMAR009834-RA">
    <property type="protein sequence ID" value="SMAR009834-PA"/>
    <property type="gene ID" value="SMAR009834"/>
</dbReference>
<dbReference type="Pfam" id="PF13927">
    <property type="entry name" value="Ig_3"/>
    <property type="match status" value="5"/>
</dbReference>
<evidence type="ECO:0000256" key="8">
    <source>
        <dbReference type="ARBA" id="ARBA00023136"/>
    </source>
</evidence>
<organism evidence="17 18">
    <name type="scientific">Strigamia maritima</name>
    <name type="common">European centipede</name>
    <name type="synonym">Geophilus maritimus</name>
    <dbReference type="NCBI Taxonomy" id="126957"/>
    <lineage>
        <taxon>Eukaryota</taxon>
        <taxon>Metazoa</taxon>
        <taxon>Ecdysozoa</taxon>
        <taxon>Arthropoda</taxon>
        <taxon>Myriapoda</taxon>
        <taxon>Chilopoda</taxon>
        <taxon>Pleurostigmophora</taxon>
        <taxon>Geophilomorpha</taxon>
        <taxon>Linotaeniidae</taxon>
        <taxon>Strigamia</taxon>
    </lineage>
</organism>
<dbReference type="CDD" id="cd00063">
    <property type="entry name" value="FN3"/>
    <property type="match status" value="6"/>
</dbReference>
<dbReference type="FunFam" id="2.60.40.10:FF:000333">
    <property type="entry name" value="Down syndrome cell adhesion molecule"/>
    <property type="match status" value="2"/>
</dbReference>
<evidence type="ECO:0008006" key="19">
    <source>
        <dbReference type="Google" id="ProtNLM"/>
    </source>
</evidence>
<keyword evidence="18" id="KW-1185">Reference proteome</keyword>
<feature type="domain" description="Ig-like" evidence="15">
    <location>
        <begin position="1431"/>
        <end position="1519"/>
    </location>
</feature>
<evidence type="ECO:0000256" key="2">
    <source>
        <dbReference type="ARBA" id="ARBA00022475"/>
    </source>
</evidence>
<accession>T1J817</accession>
<evidence type="ECO:0000256" key="12">
    <source>
        <dbReference type="SAM" id="MobiDB-lite"/>
    </source>
</evidence>
<dbReference type="PROSITE" id="PS50835">
    <property type="entry name" value="IG_LIKE"/>
    <property type="match status" value="10"/>
</dbReference>
<dbReference type="Proteomes" id="UP000014500">
    <property type="component" value="Unassembled WGS sequence"/>
</dbReference>
<feature type="region of interest" description="Disordered" evidence="12">
    <location>
        <begin position="1883"/>
        <end position="1940"/>
    </location>
</feature>
<feature type="domain" description="Fibronectin type-III" evidence="16">
    <location>
        <begin position="1028"/>
        <end position="1123"/>
    </location>
</feature>
<keyword evidence="6" id="KW-0130">Cell adhesion</keyword>
<reference evidence="17" key="2">
    <citation type="submission" date="2015-02" db="UniProtKB">
        <authorList>
            <consortium name="EnsemblMetazoa"/>
        </authorList>
    </citation>
    <scope>IDENTIFICATION</scope>
</reference>
<dbReference type="FunFam" id="2.60.40.10:FF:000093">
    <property type="entry name" value="Down syndrome cell adhesion molecule, isoform B"/>
    <property type="match status" value="1"/>
</dbReference>
<proteinExistence type="predicted"/>
<evidence type="ECO:0000256" key="13">
    <source>
        <dbReference type="SAM" id="Phobius"/>
    </source>
</evidence>
<evidence type="ECO:0000259" key="16">
    <source>
        <dbReference type="PROSITE" id="PS50853"/>
    </source>
</evidence>
<feature type="compositionally biased region" description="Polar residues" evidence="12">
    <location>
        <begin position="2007"/>
        <end position="2019"/>
    </location>
</feature>
<sequence>MATLANTRSRAALMLILHMALRIAESFQDLTSEPEGPVFTTGPPLRVDFANSTGARIDCTARGNPSPLVKWTLLDGNSADDIPGLRHVLSNGSLIFLPFRPEDYRADVHSVTYICHAKNTWGTIRSRDMQVRAVVLQLYEVQVYDEYAIRGNTAVMRCHIPSFVKDYVSVMFWLEEPASGGSTNVIETGGRYLITATGELHIGHANTSDNANAYRCRTLHRLTGEMRLSAVSPSGRLYVTEPRGSVPPRITDHRPSVHVVQGDAVLLPCAAQGFPLPSYSWFAKMNEVEVLPISTSSRILLMGGSLMLTSALILDAGTYICEVSNSMGVVRIETILTVSAPLSAYIYPQRQVVDVGQSATLTCVISGYPFTQVTWMKDGRPLLTDTINQLSQEVLRLDAVHRRDRGMYQCFVNNHLEVVQGTAELILGDILPEFQRVFSDKVVQTGSFVSLECAVSGSPTPQVVWTLDGQVLKNRNNKVTSANFVDDNSDVMSLVNISQVGVADGGEYVCTASNRAGSVRHVGRINVQGPPLIRLVSNVAAVAGTDLVVRCYVSGFPIDSVHWERDDRMLPFTIRQNVYPNGTLLIQNVQKALDEGQYTCAAKAGRLVDRKQTNISVMAPPKIIPFSFQDEHLREGTRARIQCVLSEGDLPIAISWLKDSRSISAQLGILIRDLDDFSSMLTVNNVSSLLHNGNYTCVATNTAATANYTSELSVNVPPKILPFSFRDVQLQEGMRAQITCAISEGDQPVRMTWLKDGHPLNSALGVVVREFDEHTSSMSIERVFSVHGGNYSCKAGNRAAEVQHTAQLLVNVPPRWLTQPQNTEVILGGSTYLSCQVDGFPKPTVTWMKAVGDAPGDYRDIAFELLHFKLNEEGDLQVLGAEEADKGYYLCKASNGIGAGLSEVVYLSVHGDLLVIPQLSLIAAVPAYFQTKTRNVTAKMGGRAELVCEAYGDKPLTISWSAHRDPARADALSKYNVNDNYWEKGTISELVIEKVEKSDSGVYPCVATNAYGEDESHVQLIVQDVSDAPLHLRASDIGSRKIRLAWTAPFSGYSPINLYILEIKDKSEDEWKDGRNLTVSGHATECIVEALEPAKSYHMRLYAKNEIGTSKASKHIEVTTNIEAPGGPPLEVRVEAVDSTCLNVYWKPPRSDLWHGKLTGYKIGFRQHEIKEIQFRVVRLEDNENEADEFVMRLTHLKKFTKYRVVVAAVNQMGDGPFSDDILARTAEDVPSRSPEGLQCSPISSQGLSVSWDPPPTNSVHGQLQGYKVLYKPVSEWYDDMPTEVKISQTWKTTIHGLEKYKNYSIYVLAFTRVGDGVRSEPVFCLTKEDVPDAPAAIKTLIISSSAVLVVWKSPLRTNGIITKYVVFMRNSDSGNDEIRKFVVSSNKTLMYEIGNLKKNHQYEFWVTASTSVGEGASTKAITQIPSSRVPAKIAAFDETVISQWQESITLDCYSVGNPTPLIEWRLNNVQIQVTKRFEILPTGSLFISQLQNSDAGLYTCRVQNIYASDAVVYTLKVQGPPQPPRITYLKSTFSSIHVQWEVSTDIGNPVEGYIVYYKRDFGEWESVQLGSVEESHSLDDLWCGTRYQLYIVAWNKVGIGEANEIKSIRTQGSAPELPAKHKLVHENVSSIGLNLSSWENGGCPILYFVVEYQPVNHHEWMLVSNNVKVQQFLILDLAPATKYVLRVTAHNSAGSTIGVYEFVTKPHGVDILDEVTNEMSPNSGFYLDVNITFPIAALLSFLIVASTCVICCRRYRVNNSIEGSDGGSEPKRYEARYVVTGDKKSCILGNEIDKGSFTCLLVNTEGADTSSGNTPRNAKRVAPRGEIQPYATYQLPECCTDAFTPDDWKRFEIYNPGHVPMRAVMASCAYPQVRKERECIVGAESSDDQGLSEYASPVRSSDTSDSTSGTNPNNEAEMGTRIVRQMPKPRKPGKRAKVPDLIYRRHVEWRPVNMAGPSDTGQPVRIPRPWLERPTAPEETVETTFSFLDNMESSQESTEMKADSGRLTNSTNSKDSCT</sequence>
<dbReference type="SMART" id="SM00060">
    <property type="entry name" value="FN3"/>
    <property type="match status" value="6"/>
</dbReference>
<keyword evidence="4 14" id="KW-0732">Signal</keyword>
<dbReference type="InterPro" id="IPR007110">
    <property type="entry name" value="Ig-like_dom"/>
</dbReference>
<evidence type="ECO:0000259" key="15">
    <source>
        <dbReference type="PROSITE" id="PS50835"/>
    </source>
</evidence>
<dbReference type="SMART" id="SM00409">
    <property type="entry name" value="IG"/>
    <property type="match status" value="11"/>
</dbReference>
<dbReference type="PROSITE" id="PS50853">
    <property type="entry name" value="FN3"/>
    <property type="match status" value="6"/>
</dbReference>
<evidence type="ECO:0000256" key="1">
    <source>
        <dbReference type="ARBA" id="ARBA00004251"/>
    </source>
</evidence>
<dbReference type="HOGENOM" id="CLU_001038_4_0_1"/>
<dbReference type="InterPro" id="IPR013098">
    <property type="entry name" value="Ig_I-set"/>
</dbReference>
<feature type="region of interest" description="Disordered" evidence="12">
    <location>
        <begin position="1954"/>
        <end position="2019"/>
    </location>
</feature>
<dbReference type="InterPro" id="IPR003599">
    <property type="entry name" value="Ig_sub"/>
</dbReference>
<feature type="compositionally biased region" description="Basic residues" evidence="12">
    <location>
        <begin position="1928"/>
        <end position="1937"/>
    </location>
</feature>
<name>T1J817_STRMM</name>
<dbReference type="FunFam" id="2.60.40.10:FF:000028">
    <property type="entry name" value="Neuronal cell adhesion molecule"/>
    <property type="match status" value="1"/>
</dbReference>
<feature type="compositionally biased region" description="Polar residues" evidence="12">
    <location>
        <begin position="1983"/>
        <end position="1998"/>
    </location>
</feature>
<dbReference type="InterPro" id="IPR003598">
    <property type="entry name" value="Ig_sub2"/>
</dbReference>
<dbReference type="Pfam" id="PF00041">
    <property type="entry name" value="fn3"/>
    <property type="match status" value="5"/>
</dbReference>
<dbReference type="InterPro" id="IPR003961">
    <property type="entry name" value="FN3_dom"/>
</dbReference>
<keyword evidence="10" id="KW-0325">Glycoprotein</keyword>
<dbReference type="FunFam" id="2.60.40.10:FF:000324">
    <property type="entry name" value="Down syndrome cell adhesion molecule, isoform D"/>
    <property type="match status" value="1"/>
</dbReference>
<comment type="subcellular location">
    <subcellularLocation>
        <location evidence="1">Cell membrane</location>
        <topology evidence="1">Single-pass type I membrane protein</topology>
    </subcellularLocation>
</comment>
<dbReference type="Pfam" id="PF07679">
    <property type="entry name" value="I-set"/>
    <property type="match status" value="4"/>
</dbReference>
<evidence type="ECO:0000256" key="10">
    <source>
        <dbReference type="ARBA" id="ARBA00023180"/>
    </source>
</evidence>
<dbReference type="Gene3D" id="2.60.40.10">
    <property type="entry name" value="Immunoglobulins"/>
    <property type="match status" value="17"/>
</dbReference>
<evidence type="ECO:0000256" key="3">
    <source>
        <dbReference type="ARBA" id="ARBA00022692"/>
    </source>
</evidence>
<dbReference type="STRING" id="126957.T1J817"/>
<evidence type="ECO:0000256" key="6">
    <source>
        <dbReference type="ARBA" id="ARBA00022889"/>
    </source>
</evidence>
<keyword evidence="5" id="KW-0677">Repeat</keyword>
<dbReference type="PANTHER" id="PTHR44170">
    <property type="entry name" value="PROTEIN SIDEKICK"/>
    <property type="match status" value="1"/>
</dbReference>
<dbReference type="GO" id="GO:0098609">
    <property type="term" value="P:cell-cell adhesion"/>
    <property type="evidence" value="ECO:0007669"/>
    <property type="project" value="TreeGrafter"/>
</dbReference>
<reference evidence="18" key="1">
    <citation type="submission" date="2011-05" db="EMBL/GenBank/DDBJ databases">
        <authorList>
            <person name="Richards S.R."/>
            <person name="Qu J."/>
            <person name="Jiang H."/>
            <person name="Jhangiani S.N."/>
            <person name="Agravi P."/>
            <person name="Goodspeed R."/>
            <person name="Gross S."/>
            <person name="Mandapat C."/>
            <person name="Jackson L."/>
            <person name="Mathew T."/>
            <person name="Pu L."/>
            <person name="Thornton R."/>
            <person name="Saada N."/>
            <person name="Wilczek-Boney K.B."/>
            <person name="Lee S."/>
            <person name="Kovar C."/>
            <person name="Wu Y."/>
            <person name="Scherer S.E."/>
            <person name="Worley K.C."/>
            <person name="Muzny D.M."/>
            <person name="Gibbs R."/>
        </authorList>
    </citation>
    <scope>NUCLEOTIDE SEQUENCE</scope>
    <source>
        <strain evidence="18">Brora</strain>
    </source>
</reference>
<feature type="domain" description="Ig-like" evidence="15">
    <location>
        <begin position="248"/>
        <end position="337"/>
    </location>
</feature>
<dbReference type="PANTHER" id="PTHR44170:SF53">
    <property type="entry name" value="DS CELL ADHESION MOLECULE LIKE 1"/>
    <property type="match status" value="1"/>
</dbReference>
<dbReference type="FunFam" id="2.60.40.10:FF:000104">
    <property type="entry name" value="Down syndrome cell adhesion molecule b"/>
    <property type="match status" value="1"/>
</dbReference>
<keyword evidence="3 13" id="KW-0812">Transmembrane</keyword>
<evidence type="ECO:0000256" key="4">
    <source>
        <dbReference type="ARBA" id="ARBA00022729"/>
    </source>
</evidence>
<keyword evidence="9" id="KW-1015">Disulfide bond</keyword>
<feature type="domain" description="Ig-like" evidence="15">
    <location>
        <begin position="814"/>
        <end position="908"/>
    </location>
</feature>
<feature type="domain" description="Ig-like" evidence="15">
    <location>
        <begin position="718"/>
        <end position="809"/>
    </location>
</feature>
<feature type="domain" description="Ig-like" evidence="15">
    <location>
        <begin position="432"/>
        <end position="526"/>
    </location>
</feature>
<feature type="domain" description="Ig-like" evidence="15">
    <location>
        <begin position="341"/>
        <end position="426"/>
    </location>
</feature>
<dbReference type="GO" id="GO:0005886">
    <property type="term" value="C:plasma membrane"/>
    <property type="evidence" value="ECO:0007669"/>
    <property type="project" value="UniProtKB-SubCell"/>
</dbReference>
<feature type="domain" description="Ig-like" evidence="15">
    <location>
        <begin position="917"/>
        <end position="1021"/>
    </location>
</feature>
<dbReference type="Pfam" id="PF25059">
    <property type="entry name" value="FN3_DSCAM-DSCAML_C"/>
    <property type="match status" value="1"/>
</dbReference>
<dbReference type="EMBL" id="JH431945">
    <property type="status" value="NOT_ANNOTATED_CDS"/>
    <property type="molecule type" value="Genomic_DNA"/>
</dbReference>
<evidence type="ECO:0000256" key="5">
    <source>
        <dbReference type="ARBA" id="ARBA00022737"/>
    </source>
</evidence>
<evidence type="ECO:0000313" key="17">
    <source>
        <dbReference type="EnsemblMetazoa" id="SMAR009834-PA"/>
    </source>
</evidence>
<feature type="domain" description="Ig-like" evidence="15">
    <location>
        <begin position="621"/>
        <end position="713"/>
    </location>
</feature>
<dbReference type="SUPFAM" id="SSF48726">
    <property type="entry name" value="Immunoglobulin"/>
    <property type="match status" value="10"/>
</dbReference>
<feature type="domain" description="Fibronectin type-III" evidence="16">
    <location>
        <begin position="1615"/>
        <end position="1708"/>
    </location>
</feature>
<dbReference type="InterPro" id="IPR013783">
    <property type="entry name" value="Ig-like_fold"/>
</dbReference>
<protein>
    <recommendedName>
        <fullName evidence="19">Down syndrome cell adhesion molecule-like protein Dscam2</fullName>
    </recommendedName>
</protein>
<evidence type="ECO:0000313" key="18">
    <source>
        <dbReference type="Proteomes" id="UP000014500"/>
    </source>
</evidence>
<dbReference type="eggNOG" id="KOG3510">
    <property type="taxonomic scope" value="Eukaryota"/>
</dbReference>
<dbReference type="GO" id="GO:0009653">
    <property type="term" value="P:anatomical structure morphogenesis"/>
    <property type="evidence" value="ECO:0007669"/>
    <property type="project" value="UniProtKB-ARBA"/>
</dbReference>
<dbReference type="SUPFAM" id="SSF49265">
    <property type="entry name" value="Fibronectin type III"/>
    <property type="match status" value="3"/>
</dbReference>
<dbReference type="SMART" id="SM00408">
    <property type="entry name" value="IGc2"/>
    <property type="match status" value="10"/>
</dbReference>